<protein>
    <recommendedName>
        <fullName evidence="6">Choline/ethanolamine kinase</fullName>
    </recommendedName>
</protein>
<keyword evidence="1" id="KW-0444">Lipid biosynthesis</keyword>
<evidence type="ECO:0000313" key="4">
    <source>
        <dbReference type="EMBL" id="CAH0549587.1"/>
    </source>
</evidence>
<evidence type="ECO:0000256" key="1">
    <source>
        <dbReference type="ARBA" id="ARBA00023209"/>
    </source>
</evidence>
<dbReference type="GO" id="GO:0005737">
    <property type="term" value="C:cytoplasm"/>
    <property type="evidence" value="ECO:0007669"/>
    <property type="project" value="TreeGrafter"/>
</dbReference>
<keyword evidence="1" id="KW-0443">Lipid metabolism</keyword>
<dbReference type="Proteomes" id="UP001154078">
    <property type="component" value="Chromosome 11"/>
</dbReference>
<dbReference type="InterPro" id="IPR011009">
    <property type="entry name" value="Kinase-like_dom_sf"/>
</dbReference>
<evidence type="ECO:0000256" key="3">
    <source>
        <dbReference type="ARBA" id="ARBA00038211"/>
    </source>
</evidence>
<comment type="similarity">
    <text evidence="3">Belongs to the choline/ethanolamine kinase family.</text>
</comment>
<evidence type="ECO:0008006" key="6">
    <source>
        <dbReference type="Google" id="ProtNLM"/>
    </source>
</evidence>
<accession>A0A9P0AWB7</accession>
<keyword evidence="5" id="KW-1185">Reference proteome</keyword>
<dbReference type="EMBL" id="OV121142">
    <property type="protein sequence ID" value="CAH0549587.1"/>
    <property type="molecule type" value="Genomic_DNA"/>
</dbReference>
<proteinExistence type="inferred from homology"/>
<evidence type="ECO:0000313" key="5">
    <source>
        <dbReference type="Proteomes" id="UP001154078"/>
    </source>
</evidence>
<dbReference type="OrthoDB" id="3649325at2759"/>
<dbReference type="Pfam" id="PF01633">
    <property type="entry name" value="Choline_kinase"/>
    <property type="match status" value="1"/>
</dbReference>
<reference evidence="4" key="1">
    <citation type="submission" date="2021-12" db="EMBL/GenBank/DDBJ databases">
        <authorList>
            <person name="King R."/>
        </authorList>
    </citation>
    <scope>NUCLEOTIDE SEQUENCE</scope>
</reference>
<keyword evidence="2" id="KW-1208">Phospholipid metabolism</keyword>
<gene>
    <name evidence="4" type="ORF">MELIAE_LOCUS2687</name>
</gene>
<dbReference type="GO" id="GO:0004305">
    <property type="term" value="F:ethanolamine kinase activity"/>
    <property type="evidence" value="ECO:0007669"/>
    <property type="project" value="TreeGrafter"/>
</dbReference>
<keyword evidence="1" id="KW-0594">Phospholipid biosynthesis</keyword>
<dbReference type="PANTHER" id="PTHR22603">
    <property type="entry name" value="CHOLINE/ETHANOALAMINE KINASE"/>
    <property type="match status" value="1"/>
</dbReference>
<name>A0A9P0AWB7_BRAAE</name>
<evidence type="ECO:0000256" key="2">
    <source>
        <dbReference type="ARBA" id="ARBA00023264"/>
    </source>
</evidence>
<dbReference type="AlphaFoldDB" id="A0A9P0AWB7"/>
<organism evidence="4 5">
    <name type="scientific">Brassicogethes aeneus</name>
    <name type="common">Rape pollen beetle</name>
    <name type="synonym">Meligethes aeneus</name>
    <dbReference type="NCBI Taxonomy" id="1431903"/>
    <lineage>
        <taxon>Eukaryota</taxon>
        <taxon>Metazoa</taxon>
        <taxon>Ecdysozoa</taxon>
        <taxon>Arthropoda</taxon>
        <taxon>Hexapoda</taxon>
        <taxon>Insecta</taxon>
        <taxon>Pterygota</taxon>
        <taxon>Neoptera</taxon>
        <taxon>Endopterygota</taxon>
        <taxon>Coleoptera</taxon>
        <taxon>Polyphaga</taxon>
        <taxon>Cucujiformia</taxon>
        <taxon>Nitidulidae</taxon>
        <taxon>Meligethinae</taxon>
        <taxon>Brassicogethes</taxon>
    </lineage>
</organism>
<dbReference type="Gene3D" id="3.30.200.20">
    <property type="entry name" value="Phosphorylase Kinase, domain 1"/>
    <property type="match status" value="1"/>
</dbReference>
<sequence>MSLITTKKMTGDSVDMKELAARICRDYLHGAWKSVTAQTIGFKHISGGLSNLLYHISLPEHVIEQGKCKSEPKEVLIRVYGQTHGEKEKALEALITDSVIFTLLSERGLGPKLHGIFPGGRIEQYINARPLKTKELADEKLSTQIAQKMATIHSMEVPLHKSPRWLWDTINRWLKICDTKLTELPDFVQDVVKSTNLQEEAVWLKQRLEAEKSPVLFCHNDMQEGNILMSQDSDKENNNEPNIVIIDFEYCSYNYRSFDIANHFVEWIYDYTKSEYPCYTENSENYPSEKQRLRFIKTYLNERGCKDSPKKVLREVEVFTLASHFFWTLWAFINVNTSQIPFGYSEYGVSRFTNYLQLKQKLTNQQVKRKVDTLG</sequence>
<dbReference type="GO" id="GO:0004103">
    <property type="term" value="F:choline kinase activity"/>
    <property type="evidence" value="ECO:0007669"/>
    <property type="project" value="TreeGrafter"/>
</dbReference>
<dbReference type="PANTHER" id="PTHR22603:SF93">
    <property type="entry name" value="RE24176P"/>
    <property type="match status" value="1"/>
</dbReference>
<dbReference type="CDD" id="cd05156">
    <property type="entry name" value="ChoK_euk"/>
    <property type="match status" value="1"/>
</dbReference>
<dbReference type="Gene3D" id="3.90.1200.10">
    <property type="match status" value="1"/>
</dbReference>
<dbReference type="SUPFAM" id="SSF56112">
    <property type="entry name" value="Protein kinase-like (PK-like)"/>
    <property type="match status" value="1"/>
</dbReference>
<dbReference type="GO" id="GO:0006646">
    <property type="term" value="P:phosphatidylethanolamine biosynthetic process"/>
    <property type="evidence" value="ECO:0007669"/>
    <property type="project" value="TreeGrafter"/>
</dbReference>